<gene>
    <name evidence="1" type="ORF">DPMN_138164</name>
</gene>
<organism evidence="1 2">
    <name type="scientific">Dreissena polymorpha</name>
    <name type="common">Zebra mussel</name>
    <name type="synonym">Mytilus polymorpha</name>
    <dbReference type="NCBI Taxonomy" id="45954"/>
    <lineage>
        <taxon>Eukaryota</taxon>
        <taxon>Metazoa</taxon>
        <taxon>Spiralia</taxon>
        <taxon>Lophotrochozoa</taxon>
        <taxon>Mollusca</taxon>
        <taxon>Bivalvia</taxon>
        <taxon>Autobranchia</taxon>
        <taxon>Heteroconchia</taxon>
        <taxon>Euheterodonta</taxon>
        <taxon>Imparidentia</taxon>
        <taxon>Neoheterodontei</taxon>
        <taxon>Myida</taxon>
        <taxon>Dreissenoidea</taxon>
        <taxon>Dreissenidae</taxon>
        <taxon>Dreissena</taxon>
    </lineage>
</organism>
<sequence>MNREYIQPRDSHSEPASLKVITLTFVDTHFSIDDDLTAIKAVVFWGKCVEMNRGNGQLF</sequence>
<accession>A0A9D4G3A2</accession>
<evidence type="ECO:0000313" key="2">
    <source>
        <dbReference type="Proteomes" id="UP000828390"/>
    </source>
</evidence>
<keyword evidence="2" id="KW-1185">Reference proteome</keyword>
<dbReference type="EMBL" id="JAIWYP010000006">
    <property type="protein sequence ID" value="KAH3809785.1"/>
    <property type="molecule type" value="Genomic_DNA"/>
</dbReference>
<reference evidence="1" key="1">
    <citation type="journal article" date="2019" name="bioRxiv">
        <title>The Genome of the Zebra Mussel, Dreissena polymorpha: A Resource for Invasive Species Research.</title>
        <authorList>
            <person name="McCartney M.A."/>
            <person name="Auch B."/>
            <person name="Kono T."/>
            <person name="Mallez S."/>
            <person name="Zhang Y."/>
            <person name="Obille A."/>
            <person name="Becker A."/>
            <person name="Abrahante J.E."/>
            <person name="Garbe J."/>
            <person name="Badalamenti J.P."/>
            <person name="Herman A."/>
            <person name="Mangelson H."/>
            <person name="Liachko I."/>
            <person name="Sullivan S."/>
            <person name="Sone E.D."/>
            <person name="Koren S."/>
            <person name="Silverstein K.A.T."/>
            <person name="Beckman K.B."/>
            <person name="Gohl D.M."/>
        </authorList>
    </citation>
    <scope>NUCLEOTIDE SEQUENCE</scope>
    <source>
        <strain evidence="1">Duluth1</strain>
        <tissue evidence="1">Whole animal</tissue>
    </source>
</reference>
<dbReference type="Proteomes" id="UP000828390">
    <property type="component" value="Unassembled WGS sequence"/>
</dbReference>
<evidence type="ECO:0000313" key="1">
    <source>
        <dbReference type="EMBL" id="KAH3809785.1"/>
    </source>
</evidence>
<reference evidence="1" key="2">
    <citation type="submission" date="2020-11" db="EMBL/GenBank/DDBJ databases">
        <authorList>
            <person name="McCartney M.A."/>
            <person name="Auch B."/>
            <person name="Kono T."/>
            <person name="Mallez S."/>
            <person name="Becker A."/>
            <person name="Gohl D.M."/>
            <person name="Silverstein K.A.T."/>
            <person name="Koren S."/>
            <person name="Bechman K.B."/>
            <person name="Herman A."/>
            <person name="Abrahante J.E."/>
            <person name="Garbe J."/>
        </authorList>
    </citation>
    <scope>NUCLEOTIDE SEQUENCE</scope>
    <source>
        <strain evidence="1">Duluth1</strain>
        <tissue evidence="1">Whole animal</tissue>
    </source>
</reference>
<proteinExistence type="predicted"/>
<dbReference type="AlphaFoldDB" id="A0A9D4G3A2"/>
<comment type="caution">
    <text evidence="1">The sequence shown here is derived from an EMBL/GenBank/DDBJ whole genome shotgun (WGS) entry which is preliminary data.</text>
</comment>
<protein>
    <submittedName>
        <fullName evidence="1">Uncharacterized protein</fullName>
    </submittedName>
</protein>
<name>A0A9D4G3A2_DREPO</name>